<reference evidence="3" key="1">
    <citation type="submission" date="2016-11" db="EMBL/GenBank/DDBJ databases">
        <authorList>
            <person name="Varghese N."/>
            <person name="Submissions S."/>
        </authorList>
    </citation>
    <scope>NUCLEOTIDE SEQUENCE [LARGE SCALE GENOMIC DNA]</scope>
    <source>
        <strain evidence="3">DSM 100566</strain>
    </source>
</reference>
<dbReference type="Proteomes" id="UP000184144">
    <property type="component" value="Unassembled WGS sequence"/>
</dbReference>
<keyword evidence="1" id="KW-0732">Signal</keyword>
<protein>
    <submittedName>
        <fullName evidence="2">ABC-type uncharacterized transport system, substrate-binding protein</fullName>
    </submittedName>
</protein>
<evidence type="ECO:0000313" key="2">
    <source>
        <dbReference type="EMBL" id="SHF54524.1"/>
    </source>
</evidence>
<dbReference type="InterPro" id="IPR010412">
    <property type="entry name" value="DUF1007"/>
</dbReference>
<proteinExistence type="predicted"/>
<feature type="signal peptide" evidence="1">
    <location>
        <begin position="1"/>
        <end position="25"/>
    </location>
</feature>
<keyword evidence="3" id="KW-1185">Reference proteome</keyword>
<dbReference type="STRING" id="1486859.SAMN05444273_107146"/>
<dbReference type="Pfam" id="PF06226">
    <property type="entry name" value="DUF1007"/>
    <property type="match status" value="1"/>
</dbReference>
<gene>
    <name evidence="2" type="ORF">SAMN05444273_107146</name>
</gene>
<dbReference type="EMBL" id="FQUV01000007">
    <property type="protein sequence ID" value="SHF54524.1"/>
    <property type="molecule type" value="Genomic_DNA"/>
</dbReference>
<dbReference type="AlphaFoldDB" id="A0A1M5CID5"/>
<evidence type="ECO:0000313" key="3">
    <source>
        <dbReference type="Proteomes" id="UP000184144"/>
    </source>
</evidence>
<accession>A0A1M5CID5</accession>
<name>A0A1M5CID5_9RHOB</name>
<evidence type="ECO:0000256" key="1">
    <source>
        <dbReference type="SAM" id="SignalP"/>
    </source>
</evidence>
<organism evidence="2 3">
    <name type="scientific">Litoreibacter ascidiaceicola</name>
    <dbReference type="NCBI Taxonomy" id="1486859"/>
    <lineage>
        <taxon>Bacteria</taxon>
        <taxon>Pseudomonadati</taxon>
        <taxon>Pseudomonadota</taxon>
        <taxon>Alphaproteobacteria</taxon>
        <taxon>Rhodobacterales</taxon>
        <taxon>Roseobacteraceae</taxon>
        <taxon>Litoreibacter</taxon>
    </lineage>
</organism>
<sequence>MLNARKGIAAVLAAMLATGPAPVAAHPHVFIDTGLEIIFDAEGRLTHVKVTWNYDDLYSLLLAEDYKVDADGDGMLTPEERKELTGFDADWVQGYAGDLEAVLDGQILKLSRPIEPTADMVDGRIISTHLREVVGTPILSGDPISFKAFDPTYYTAYDMTLPVTITGREDCQILRIEPDIDGQLAQMQAQLLTLDANADLEENDIPLIGGDFATDIRVTCPAL</sequence>
<feature type="chain" id="PRO_5012680129" evidence="1">
    <location>
        <begin position="26"/>
        <end position="223"/>
    </location>
</feature>
<dbReference type="RefSeq" id="WP_083588687.1">
    <property type="nucleotide sequence ID" value="NZ_FQUV01000007.1"/>
</dbReference>